<evidence type="ECO:0000256" key="3">
    <source>
        <dbReference type="ARBA" id="ARBA00023163"/>
    </source>
</evidence>
<keyword evidence="1" id="KW-0805">Transcription regulation</keyword>
<name>A0A0R2D3T6_9LACO</name>
<dbReference type="STRING" id="1423796.FC24_GL001267"/>
<dbReference type="Gene3D" id="3.40.50.10490">
    <property type="entry name" value="Glucose-6-phosphate isomerase like protein, domain 1"/>
    <property type="match status" value="1"/>
</dbReference>
<dbReference type="InterPro" id="IPR047640">
    <property type="entry name" value="RpiR-like"/>
</dbReference>
<protein>
    <submittedName>
        <fullName evidence="6">Transcriptional regulator</fullName>
    </submittedName>
</protein>
<feature type="domain" description="SIS" evidence="5">
    <location>
        <begin position="109"/>
        <end position="250"/>
    </location>
</feature>
<dbReference type="PANTHER" id="PTHR30514">
    <property type="entry name" value="GLUCOKINASE"/>
    <property type="match status" value="1"/>
</dbReference>
<accession>A0A0R2D3T6</accession>
<dbReference type="InterPro" id="IPR000281">
    <property type="entry name" value="HTH_RpiR"/>
</dbReference>
<keyword evidence="3" id="KW-0804">Transcription</keyword>
<dbReference type="SUPFAM" id="SSF46689">
    <property type="entry name" value="Homeodomain-like"/>
    <property type="match status" value="1"/>
</dbReference>
<evidence type="ECO:0000313" key="7">
    <source>
        <dbReference type="Proteomes" id="UP000051638"/>
    </source>
</evidence>
<gene>
    <name evidence="6" type="ORF">FC24_GL001267</name>
</gene>
<dbReference type="SUPFAM" id="SSF53697">
    <property type="entry name" value="SIS domain"/>
    <property type="match status" value="1"/>
</dbReference>
<dbReference type="Pfam" id="PF01418">
    <property type="entry name" value="HTH_6"/>
    <property type="match status" value="1"/>
</dbReference>
<dbReference type="EMBL" id="AYYI01000032">
    <property type="protein sequence ID" value="KRM98544.1"/>
    <property type="molecule type" value="Genomic_DNA"/>
</dbReference>
<dbReference type="InterPro" id="IPR035472">
    <property type="entry name" value="RpiR-like_SIS"/>
</dbReference>
<dbReference type="Proteomes" id="UP000051638">
    <property type="component" value="Unassembled WGS sequence"/>
</dbReference>
<evidence type="ECO:0000259" key="4">
    <source>
        <dbReference type="PROSITE" id="PS51071"/>
    </source>
</evidence>
<dbReference type="InterPro" id="IPR046348">
    <property type="entry name" value="SIS_dom_sf"/>
</dbReference>
<proteinExistence type="predicted"/>
<dbReference type="PROSITE" id="PS51464">
    <property type="entry name" value="SIS"/>
    <property type="match status" value="1"/>
</dbReference>
<reference evidence="6 7" key="1">
    <citation type="journal article" date="2015" name="Genome Announc.">
        <title>Expanding the biotechnology potential of lactobacilli through comparative genomics of 213 strains and associated genera.</title>
        <authorList>
            <person name="Sun Z."/>
            <person name="Harris H.M."/>
            <person name="McCann A."/>
            <person name="Guo C."/>
            <person name="Argimon S."/>
            <person name="Zhang W."/>
            <person name="Yang X."/>
            <person name="Jeffery I.B."/>
            <person name="Cooney J.C."/>
            <person name="Kagawa T.F."/>
            <person name="Liu W."/>
            <person name="Song Y."/>
            <person name="Salvetti E."/>
            <person name="Wrobel A."/>
            <person name="Rasinkangas P."/>
            <person name="Parkhill J."/>
            <person name="Rea M.C."/>
            <person name="O'Sullivan O."/>
            <person name="Ritari J."/>
            <person name="Douillard F.P."/>
            <person name="Paul Ross R."/>
            <person name="Yang R."/>
            <person name="Briner A.E."/>
            <person name="Felis G.E."/>
            <person name="de Vos W.M."/>
            <person name="Barrangou R."/>
            <person name="Klaenhammer T.R."/>
            <person name="Caufield P.W."/>
            <person name="Cui Y."/>
            <person name="Zhang H."/>
            <person name="O'Toole P.W."/>
        </authorList>
    </citation>
    <scope>NUCLEOTIDE SEQUENCE [LARGE SCALE GENOMIC DNA]</scope>
    <source>
        <strain evidence="6 7">DSM 20253</strain>
    </source>
</reference>
<organism evidence="6 7">
    <name type="scientific">Loigolactobacillus rennini DSM 20253</name>
    <dbReference type="NCBI Taxonomy" id="1423796"/>
    <lineage>
        <taxon>Bacteria</taxon>
        <taxon>Bacillati</taxon>
        <taxon>Bacillota</taxon>
        <taxon>Bacilli</taxon>
        <taxon>Lactobacillales</taxon>
        <taxon>Lactobacillaceae</taxon>
        <taxon>Loigolactobacillus</taxon>
    </lineage>
</organism>
<dbReference type="GO" id="GO:1901135">
    <property type="term" value="P:carbohydrate derivative metabolic process"/>
    <property type="evidence" value="ECO:0007669"/>
    <property type="project" value="InterPro"/>
</dbReference>
<dbReference type="InterPro" id="IPR009057">
    <property type="entry name" value="Homeodomain-like_sf"/>
</dbReference>
<dbReference type="CDD" id="cd05013">
    <property type="entry name" value="SIS_RpiR"/>
    <property type="match status" value="1"/>
</dbReference>
<evidence type="ECO:0000313" key="6">
    <source>
        <dbReference type="EMBL" id="KRM98544.1"/>
    </source>
</evidence>
<comment type="caution">
    <text evidence="6">The sequence shown here is derived from an EMBL/GenBank/DDBJ whole genome shotgun (WGS) entry which is preliminary data.</text>
</comment>
<feature type="domain" description="HTH rpiR-type" evidence="4">
    <location>
        <begin position="3"/>
        <end position="79"/>
    </location>
</feature>
<evidence type="ECO:0000259" key="5">
    <source>
        <dbReference type="PROSITE" id="PS51464"/>
    </source>
</evidence>
<dbReference type="PATRIC" id="fig|1423796.3.peg.1293"/>
<dbReference type="InterPro" id="IPR036388">
    <property type="entry name" value="WH-like_DNA-bd_sf"/>
</dbReference>
<dbReference type="GO" id="GO:0003677">
    <property type="term" value="F:DNA binding"/>
    <property type="evidence" value="ECO:0007669"/>
    <property type="project" value="UniProtKB-KW"/>
</dbReference>
<keyword evidence="2" id="KW-0238">DNA-binding</keyword>
<dbReference type="Gene3D" id="1.10.10.10">
    <property type="entry name" value="Winged helix-like DNA-binding domain superfamily/Winged helix DNA-binding domain"/>
    <property type="match status" value="1"/>
</dbReference>
<evidence type="ECO:0000256" key="1">
    <source>
        <dbReference type="ARBA" id="ARBA00023015"/>
    </source>
</evidence>
<evidence type="ECO:0000256" key="2">
    <source>
        <dbReference type="ARBA" id="ARBA00023125"/>
    </source>
</evidence>
<dbReference type="InterPro" id="IPR001347">
    <property type="entry name" value="SIS_dom"/>
</dbReference>
<dbReference type="GO" id="GO:0097367">
    <property type="term" value="F:carbohydrate derivative binding"/>
    <property type="evidence" value="ECO:0007669"/>
    <property type="project" value="InterPro"/>
</dbReference>
<sequence>MGKGADMFSYQQIRSLNQLEMTVYKFIISHPNDIENLTIRQMAQQSHVSATTILRFLKKVGYSGFSEFKFAVKQEHKQEAQQPVAQNLTPIKQFFAQLSDQHFNEQIERASAMAAAAETTIFFGLGISGSLAQYGGRLFSNYGIYSLALADPFRTIPVVNRDFHDILLVLLSVSGETEGVLRQARFYKEHGASTLAITADAYSTVAQLVDFDIAYNIPQSHNKVDRFTTQLPVVFLLEQIAGLTYQKITAHPAT</sequence>
<keyword evidence="7" id="KW-1185">Reference proteome</keyword>
<dbReference type="Pfam" id="PF01380">
    <property type="entry name" value="SIS"/>
    <property type="match status" value="1"/>
</dbReference>
<dbReference type="PANTHER" id="PTHR30514:SF1">
    <property type="entry name" value="HTH-TYPE TRANSCRIPTIONAL REGULATOR HEXR-RELATED"/>
    <property type="match status" value="1"/>
</dbReference>
<dbReference type="AlphaFoldDB" id="A0A0R2D3T6"/>
<dbReference type="GO" id="GO:0003700">
    <property type="term" value="F:DNA-binding transcription factor activity"/>
    <property type="evidence" value="ECO:0007669"/>
    <property type="project" value="InterPro"/>
</dbReference>
<dbReference type="PROSITE" id="PS51071">
    <property type="entry name" value="HTH_RPIR"/>
    <property type="match status" value="1"/>
</dbReference>